<name>A0A8J3FYF1_9PSEU</name>
<dbReference type="SUPFAM" id="SSF55729">
    <property type="entry name" value="Acyl-CoA N-acyltransferases (Nat)"/>
    <property type="match status" value="1"/>
</dbReference>
<organism evidence="2 3">
    <name type="scientific">Longimycelium tulufanense</name>
    <dbReference type="NCBI Taxonomy" id="907463"/>
    <lineage>
        <taxon>Bacteria</taxon>
        <taxon>Bacillati</taxon>
        <taxon>Actinomycetota</taxon>
        <taxon>Actinomycetes</taxon>
        <taxon>Pseudonocardiales</taxon>
        <taxon>Pseudonocardiaceae</taxon>
        <taxon>Longimycelium</taxon>
    </lineage>
</organism>
<dbReference type="RefSeq" id="WP_229686660.1">
    <property type="nucleotide sequence ID" value="NZ_BMMK01000027.1"/>
</dbReference>
<accession>A0A8J3FYF1</accession>
<reference evidence="2" key="2">
    <citation type="submission" date="2020-09" db="EMBL/GenBank/DDBJ databases">
        <authorList>
            <person name="Sun Q."/>
            <person name="Zhou Y."/>
        </authorList>
    </citation>
    <scope>NUCLEOTIDE SEQUENCE</scope>
    <source>
        <strain evidence="2">CGMCC 4.5737</strain>
    </source>
</reference>
<dbReference type="EMBL" id="BMMK01000027">
    <property type="protein sequence ID" value="GGM71554.1"/>
    <property type="molecule type" value="Genomic_DNA"/>
</dbReference>
<keyword evidence="3" id="KW-1185">Reference proteome</keyword>
<gene>
    <name evidence="2" type="ORF">GCM10012275_47530</name>
</gene>
<protein>
    <recommendedName>
        <fullName evidence="1">Eis-like acetyltransferase domain-containing protein</fullName>
    </recommendedName>
</protein>
<feature type="domain" description="Eis-like acetyltransferase" evidence="1">
    <location>
        <begin position="74"/>
        <end position="142"/>
    </location>
</feature>
<dbReference type="GO" id="GO:0030649">
    <property type="term" value="P:aminoglycoside antibiotic catabolic process"/>
    <property type="evidence" value="ECO:0007669"/>
    <property type="project" value="TreeGrafter"/>
</dbReference>
<evidence type="ECO:0000313" key="3">
    <source>
        <dbReference type="Proteomes" id="UP000637578"/>
    </source>
</evidence>
<evidence type="ECO:0000313" key="2">
    <source>
        <dbReference type="EMBL" id="GGM71554.1"/>
    </source>
</evidence>
<sequence>MIWGEPIATLRASEPGIYGRFGYGVASRFRVVEVRPGTVADAVPRDGQVRLLEPAEFEKRVREVYDRIGLSRPGMIARPDSWWARYRHRLATGDNLVAAVHTGDDGDDGFVVWEPKPGTSWLTHQLQVADLHAANPSALATL</sequence>
<dbReference type="AlphaFoldDB" id="A0A8J3FYF1"/>
<dbReference type="GO" id="GO:0034069">
    <property type="term" value="F:aminoglycoside N-acetyltransferase activity"/>
    <property type="evidence" value="ECO:0007669"/>
    <property type="project" value="TreeGrafter"/>
</dbReference>
<reference evidence="2" key="1">
    <citation type="journal article" date="2014" name="Int. J. Syst. Evol. Microbiol.">
        <title>Complete genome sequence of Corynebacterium casei LMG S-19264T (=DSM 44701T), isolated from a smear-ripened cheese.</title>
        <authorList>
            <consortium name="US DOE Joint Genome Institute (JGI-PGF)"/>
            <person name="Walter F."/>
            <person name="Albersmeier A."/>
            <person name="Kalinowski J."/>
            <person name="Ruckert C."/>
        </authorList>
    </citation>
    <scope>NUCLEOTIDE SEQUENCE</scope>
    <source>
        <strain evidence="2">CGMCC 4.5737</strain>
    </source>
</reference>
<evidence type="ECO:0000259" key="1">
    <source>
        <dbReference type="Pfam" id="PF17668"/>
    </source>
</evidence>
<dbReference type="Proteomes" id="UP000637578">
    <property type="component" value="Unassembled WGS sequence"/>
</dbReference>
<dbReference type="InterPro" id="IPR051554">
    <property type="entry name" value="Acetyltransferase_Eis"/>
</dbReference>
<dbReference type="PANTHER" id="PTHR37817">
    <property type="entry name" value="N-ACETYLTRANSFERASE EIS"/>
    <property type="match status" value="1"/>
</dbReference>
<dbReference type="InterPro" id="IPR016181">
    <property type="entry name" value="Acyl_CoA_acyltransferase"/>
</dbReference>
<comment type="caution">
    <text evidence="2">The sequence shown here is derived from an EMBL/GenBank/DDBJ whole genome shotgun (WGS) entry which is preliminary data.</text>
</comment>
<dbReference type="PANTHER" id="PTHR37817:SF1">
    <property type="entry name" value="N-ACETYLTRANSFERASE EIS"/>
    <property type="match status" value="1"/>
</dbReference>
<dbReference type="InterPro" id="IPR041380">
    <property type="entry name" value="Acetyltransf_17"/>
</dbReference>
<dbReference type="Gene3D" id="3.40.630.30">
    <property type="match status" value="2"/>
</dbReference>
<dbReference type="Pfam" id="PF17668">
    <property type="entry name" value="Acetyltransf_17"/>
    <property type="match status" value="1"/>
</dbReference>
<proteinExistence type="predicted"/>